<protein>
    <submittedName>
        <fullName evidence="1">Uncharacterized protein</fullName>
    </submittedName>
</protein>
<name>A0A5B7AGD0_DAVIN</name>
<sequence length="201" mass="23025">MLRRCAQLLGLVRYIGRESRRKKELGAPAISLDLSVRLKDITVRIIHAGGREEQYQNAIPASHLLEKYPGMCVARPEVFKNPHESLLLAEDKLLPGHKYYIIPSTTVKKLKRKHEKAKVKEAAEGKEAMLDQKIEADVSEDYSEESVCSAKDFYSSRERWSSLLKKCRKEKKPFVPPIQKPNMWRGLGWEPSLNSIQEISP</sequence>
<dbReference type="AlphaFoldDB" id="A0A5B7AGD0"/>
<dbReference type="PANTHER" id="PTHR33052">
    <property type="entry name" value="DUF4228 DOMAIN PROTEIN-RELATED"/>
    <property type="match status" value="1"/>
</dbReference>
<reference evidence="1" key="1">
    <citation type="submission" date="2019-08" db="EMBL/GenBank/DDBJ databases">
        <title>Reference gene set and small RNA set construction with multiple tissues from Davidia involucrata Baill.</title>
        <authorList>
            <person name="Yang H."/>
            <person name="Zhou C."/>
            <person name="Li G."/>
            <person name="Wang J."/>
            <person name="Gao P."/>
            <person name="Wang M."/>
            <person name="Wang R."/>
            <person name="Zhao Y."/>
        </authorList>
    </citation>
    <scope>NUCLEOTIDE SEQUENCE</scope>
    <source>
        <tissue evidence="1">Mixed with DoveR01_LX</tissue>
    </source>
</reference>
<accession>A0A5B7AGD0</accession>
<dbReference type="Pfam" id="PF14009">
    <property type="entry name" value="PADRE"/>
    <property type="match status" value="1"/>
</dbReference>
<evidence type="ECO:0000313" key="1">
    <source>
        <dbReference type="EMBL" id="MPA55344.1"/>
    </source>
</evidence>
<organism evidence="1">
    <name type="scientific">Davidia involucrata</name>
    <name type="common">Dove tree</name>
    <dbReference type="NCBI Taxonomy" id="16924"/>
    <lineage>
        <taxon>Eukaryota</taxon>
        <taxon>Viridiplantae</taxon>
        <taxon>Streptophyta</taxon>
        <taxon>Embryophyta</taxon>
        <taxon>Tracheophyta</taxon>
        <taxon>Spermatophyta</taxon>
        <taxon>Magnoliopsida</taxon>
        <taxon>eudicotyledons</taxon>
        <taxon>Gunneridae</taxon>
        <taxon>Pentapetalae</taxon>
        <taxon>asterids</taxon>
        <taxon>Cornales</taxon>
        <taxon>Nyssaceae</taxon>
        <taxon>Davidia</taxon>
    </lineage>
</organism>
<gene>
    <name evidence="1" type="ORF">Din_024785</name>
</gene>
<dbReference type="InterPro" id="IPR025322">
    <property type="entry name" value="PADRE_dom"/>
</dbReference>
<proteinExistence type="predicted"/>
<dbReference type="EMBL" id="GHES01024785">
    <property type="protein sequence ID" value="MPA55344.1"/>
    <property type="molecule type" value="Transcribed_RNA"/>
</dbReference>